<evidence type="ECO:0000256" key="1">
    <source>
        <dbReference type="ARBA" id="ARBA00009995"/>
    </source>
</evidence>
<sequence>MAMPHSVMLPFPDTSHINSMLQLAKLLHSKGFHITFINTETSKQTILESQGSDAFQGSEHFVFETVADAFVPTSLHTNQRVAKSSIKTYTHCASPLRDVLMKLNNSSGIPRISCIVYNWLMDFALDVGEELNIPAMVFCSMSACGFMADLHLEELVERGYTPLKDESYLTNGYLDTTIDWIPGMKDVRLKDLSSFVRSLDSDDFFLNNEKKVTKKSLGAQGLILNTFDLLETDVVNALSAMFQKVYAIGQFSELTRNITTNYRNSLCLNLWEVDGDYKAWLDAQKPRSVIYVSFGSLITVSHEELVEFAWGLADSYCSFLWIIRPNLVRGDGAILPQDFIEKTKERSYIASWCSQEEVLSHVSVAGFLTHCGWNSTLESISGGVPLVCWPGFAEQYTNTRYVCKDWGVGIEIDRDVKREQVTSKVKELMEGDQKANDMRKNAMKWKERSKEATSQGGSSYNNLERFIEDLNMMKQVSF</sequence>
<accession>A0A5P1FIX4</accession>
<keyword evidence="3 4" id="KW-0808">Transferase</keyword>
<dbReference type="Proteomes" id="UP000243459">
    <property type="component" value="Chromosome 2"/>
</dbReference>
<protein>
    <recommendedName>
        <fullName evidence="5">Glycosyltransferase</fullName>
        <ecNumber evidence="5">2.4.1.-</ecNumber>
    </recommendedName>
</protein>
<dbReference type="SUPFAM" id="SSF53756">
    <property type="entry name" value="UDP-Glycosyltransferase/glycogen phosphorylase"/>
    <property type="match status" value="1"/>
</dbReference>
<evidence type="ECO:0000313" key="7">
    <source>
        <dbReference type="Proteomes" id="UP000243459"/>
    </source>
</evidence>
<dbReference type="PANTHER" id="PTHR11926:SF1498">
    <property type="entry name" value="GLYCOSYLTRANSFERASE"/>
    <property type="match status" value="1"/>
</dbReference>
<evidence type="ECO:0000256" key="4">
    <source>
        <dbReference type="RuleBase" id="RU003718"/>
    </source>
</evidence>
<dbReference type="CDD" id="cd03784">
    <property type="entry name" value="GT1_Gtf-like"/>
    <property type="match status" value="1"/>
</dbReference>
<dbReference type="AlphaFoldDB" id="A0A5P1FIX4"/>
<dbReference type="InterPro" id="IPR035595">
    <property type="entry name" value="UDP_glycos_trans_CS"/>
</dbReference>
<comment type="similarity">
    <text evidence="1 4">Belongs to the UDP-glycosyltransferase family.</text>
</comment>
<keyword evidence="7" id="KW-1185">Reference proteome</keyword>
<dbReference type="FunFam" id="3.40.50.2000:FF:000065">
    <property type="entry name" value="Glycosyltransferase"/>
    <property type="match status" value="1"/>
</dbReference>
<dbReference type="OMA" id="INSRYTC"/>
<dbReference type="FunFam" id="3.40.50.2000:FF:000027">
    <property type="entry name" value="Glycosyltransferase"/>
    <property type="match status" value="1"/>
</dbReference>
<dbReference type="EMBL" id="CM007382">
    <property type="protein sequence ID" value="ONK78266.1"/>
    <property type="molecule type" value="Genomic_DNA"/>
</dbReference>
<dbReference type="PROSITE" id="PS00375">
    <property type="entry name" value="UDPGT"/>
    <property type="match status" value="1"/>
</dbReference>
<dbReference type="Gramene" id="ONK78266">
    <property type="protein sequence ID" value="ONK78266"/>
    <property type="gene ID" value="A4U43_C02F16450"/>
</dbReference>
<dbReference type="OrthoDB" id="5835829at2759"/>
<evidence type="ECO:0000256" key="2">
    <source>
        <dbReference type="ARBA" id="ARBA00022676"/>
    </source>
</evidence>
<keyword evidence="2 4" id="KW-0328">Glycosyltransferase</keyword>
<dbReference type="InterPro" id="IPR002213">
    <property type="entry name" value="UDP_glucos_trans"/>
</dbReference>
<evidence type="ECO:0000256" key="5">
    <source>
        <dbReference type="RuleBase" id="RU362057"/>
    </source>
</evidence>
<organism evidence="6 7">
    <name type="scientific">Asparagus officinalis</name>
    <name type="common">Garden asparagus</name>
    <dbReference type="NCBI Taxonomy" id="4686"/>
    <lineage>
        <taxon>Eukaryota</taxon>
        <taxon>Viridiplantae</taxon>
        <taxon>Streptophyta</taxon>
        <taxon>Embryophyta</taxon>
        <taxon>Tracheophyta</taxon>
        <taxon>Spermatophyta</taxon>
        <taxon>Magnoliopsida</taxon>
        <taxon>Liliopsida</taxon>
        <taxon>Asparagales</taxon>
        <taxon>Asparagaceae</taxon>
        <taxon>Asparagoideae</taxon>
        <taxon>Asparagus</taxon>
    </lineage>
</organism>
<dbReference type="GO" id="GO:0080044">
    <property type="term" value="F:quercetin 7-O-glucosyltransferase activity"/>
    <property type="evidence" value="ECO:0007669"/>
    <property type="project" value="TreeGrafter"/>
</dbReference>
<evidence type="ECO:0000256" key="3">
    <source>
        <dbReference type="ARBA" id="ARBA00022679"/>
    </source>
</evidence>
<dbReference type="EC" id="2.4.1.-" evidence="5"/>
<proteinExistence type="inferred from homology"/>
<dbReference type="PANTHER" id="PTHR11926">
    <property type="entry name" value="GLUCOSYL/GLUCURONOSYL TRANSFERASES"/>
    <property type="match status" value="1"/>
</dbReference>
<dbReference type="GO" id="GO:0080043">
    <property type="term" value="F:quercetin 3-O-glucosyltransferase activity"/>
    <property type="evidence" value="ECO:0007669"/>
    <property type="project" value="TreeGrafter"/>
</dbReference>
<dbReference type="Gene3D" id="3.40.50.2000">
    <property type="entry name" value="Glycogen Phosphorylase B"/>
    <property type="match status" value="2"/>
</dbReference>
<gene>
    <name evidence="6" type="ORF">A4U43_C02F16450</name>
</gene>
<evidence type="ECO:0000313" key="6">
    <source>
        <dbReference type="EMBL" id="ONK78266.1"/>
    </source>
</evidence>
<dbReference type="Pfam" id="PF00201">
    <property type="entry name" value="UDPGT"/>
    <property type="match status" value="1"/>
</dbReference>
<reference evidence="7" key="1">
    <citation type="journal article" date="2017" name="Nat. Commun.">
        <title>The asparagus genome sheds light on the origin and evolution of a young Y chromosome.</title>
        <authorList>
            <person name="Harkess A."/>
            <person name="Zhou J."/>
            <person name="Xu C."/>
            <person name="Bowers J.E."/>
            <person name="Van der Hulst R."/>
            <person name="Ayyampalayam S."/>
            <person name="Mercati F."/>
            <person name="Riccardi P."/>
            <person name="McKain M.R."/>
            <person name="Kakrana A."/>
            <person name="Tang H."/>
            <person name="Ray J."/>
            <person name="Groenendijk J."/>
            <person name="Arikit S."/>
            <person name="Mathioni S.M."/>
            <person name="Nakano M."/>
            <person name="Shan H."/>
            <person name="Telgmann-Rauber A."/>
            <person name="Kanno A."/>
            <person name="Yue Z."/>
            <person name="Chen H."/>
            <person name="Li W."/>
            <person name="Chen Y."/>
            <person name="Xu X."/>
            <person name="Zhang Y."/>
            <person name="Luo S."/>
            <person name="Chen H."/>
            <person name="Gao J."/>
            <person name="Mao Z."/>
            <person name="Pires J.C."/>
            <person name="Luo M."/>
            <person name="Kudrna D."/>
            <person name="Wing R.A."/>
            <person name="Meyers B.C."/>
            <person name="Yi K."/>
            <person name="Kong H."/>
            <person name="Lavrijsen P."/>
            <person name="Sunseri F."/>
            <person name="Falavigna A."/>
            <person name="Ye Y."/>
            <person name="Leebens-Mack J.H."/>
            <person name="Chen G."/>
        </authorList>
    </citation>
    <scope>NUCLEOTIDE SEQUENCE [LARGE SCALE GENOMIC DNA]</scope>
    <source>
        <strain evidence="7">cv. DH0086</strain>
    </source>
</reference>
<name>A0A5P1FIX4_ASPOF</name>